<feature type="transmembrane region" description="Helical" evidence="2">
    <location>
        <begin position="275"/>
        <end position="297"/>
    </location>
</feature>
<reference evidence="3" key="1">
    <citation type="submission" date="2021-01" db="EMBL/GenBank/DDBJ databases">
        <title>Whole genome shotgun sequence of Virgisporangium aliadipatigenens NBRC 105644.</title>
        <authorList>
            <person name="Komaki H."/>
            <person name="Tamura T."/>
        </authorList>
    </citation>
    <scope>NUCLEOTIDE SEQUENCE</scope>
    <source>
        <strain evidence="3">NBRC 105644</strain>
    </source>
</reference>
<dbReference type="RefSeq" id="WP_203904226.1">
    <property type="nucleotide sequence ID" value="NZ_BOPF01000039.1"/>
</dbReference>
<feature type="region of interest" description="Disordered" evidence="1">
    <location>
        <begin position="1"/>
        <end position="26"/>
    </location>
</feature>
<organism evidence="3 4">
    <name type="scientific">Virgisporangium aliadipatigenens</name>
    <dbReference type="NCBI Taxonomy" id="741659"/>
    <lineage>
        <taxon>Bacteria</taxon>
        <taxon>Bacillati</taxon>
        <taxon>Actinomycetota</taxon>
        <taxon>Actinomycetes</taxon>
        <taxon>Micromonosporales</taxon>
        <taxon>Micromonosporaceae</taxon>
        <taxon>Virgisporangium</taxon>
    </lineage>
</organism>
<gene>
    <name evidence="3" type="ORF">Val02_76940</name>
</gene>
<evidence type="ECO:0000313" key="4">
    <source>
        <dbReference type="Proteomes" id="UP000619260"/>
    </source>
</evidence>
<dbReference type="AlphaFoldDB" id="A0A8J3YUL4"/>
<evidence type="ECO:0008006" key="5">
    <source>
        <dbReference type="Google" id="ProtNLM"/>
    </source>
</evidence>
<evidence type="ECO:0000256" key="2">
    <source>
        <dbReference type="SAM" id="Phobius"/>
    </source>
</evidence>
<dbReference type="Proteomes" id="UP000619260">
    <property type="component" value="Unassembled WGS sequence"/>
</dbReference>
<keyword evidence="2" id="KW-0812">Transmembrane</keyword>
<evidence type="ECO:0000256" key="1">
    <source>
        <dbReference type="SAM" id="MobiDB-lite"/>
    </source>
</evidence>
<feature type="transmembrane region" description="Helical" evidence="2">
    <location>
        <begin position="422"/>
        <end position="443"/>
    </location>
</feature>
<keyword evidence="4" id="KW-1185">Reference proteome</keyword>
<name>A0A8J3YUL4_9ACTN</name>
<feature type="transmembrane region" description="Helical" evidence="2">
    <location>
        <begin position="179"/>
        <end position="195"/>
    </location>
</feature>
<feature type="transmembrane region" description="Helical" evidence="2">
    <location>
        <begin position="455"/>
        <end position="476"/>
    </location>
</feature>
<feature type="compositionally biased region" description="Polar residues" evidence="1">
    <location>
        <begin position="1"/>
        <end position="16"/>
    </location>
</feature>
<keyword evidence="2" id="KW-1133">Transmembrane helix</keyword>
<feature type="transmembrane region" description="Helical" evidence="2">
    <location>
        <begin position="127"/>
        <end position="149"/>
    </location>
</feature>
<feature type="transmembrane region" description="Helical" evidence="2">
    <location>
        <begin position="237"/>
        <end position="255"/>
    </location>
</feature>
<protein>
    <recommendedName>
        <fullName evidence="5">Glycosyltransferase RgtA/B/C/D-like domain-containing protein</fullName>
    </recommendedName>
</protein>
<proteinExistence type="predicted"/>
<accession>A0A8J3YUL4</accession>
<keyword evidence="2" id="KW-0472">Membrane</keyword>
<sequence>MSDSLTVGRGSASSGETGELPARPPRQSRRRFLTHEWTLASIGSVLLAVVMTWPVMLHPASRLPWDLGDPALQAWQMAWAGHALPRDPVHVFHSNTFYPEWYSFAFSDTLMGYAPAGLIGSGVTAAIVRYNILFVLAFALAFLGMYALVRQLGGTVAGAALAGAVFSFAPWRWAHAGHLNILSSGGIALAFAMLARGHGYSFRHGYRPDRADVRWIVAGWIVAAWQLSLGFSIGLPFAYALVLVIVLAFGHWLLFPRAGRAEWWRTRKAFPRRLLIANVGGGAVFALVGALMARPYLKVFEQHPYARRGIPQLEEFGPPPLGLVTAPEESWLWAGPHAGMRESLTAQGEMAVFMGYTVLVLALVGLVVSTWSLRLRALLAAGAVIAAVLALGVKVPGDGRFTYLPLYNHLPGWDGMRTPGRLIMWSTVCAAVLAAGAIGALAERLRGFAALPRPAARHALLLLPVALVLVEGVGAVPHPYVPKAPTAALRAAEPPLLILPFDHVPNQLYMLWSADGLPKMVNGGSGFAPSSQFHFRDVAATFPDAGSVQTLRADGIRTLVVLRDRVAGTPFARVLTAPVPVELGVRRVEVGDAVLFYLD</sequence>
<feature type="transmembrane region" description="Helical" evidence="2">
    <location>
        <begin position="350"/>
        <end position="368"/>
    </location>
</feature>
<dbReference type="EMBL" id="BOPF01000039">
    <property type="protein sequence ID" value="GIJ50808.1"/>
    <property type="molecule type" value="Genomic_DNA"/>
</dbReference>
<comment type="caution">
    <text evidence="3">The sequence shown here is derived from an EMBL/GenBank/DDBJ whole genome shotgun (WGS) entry which is preliminary data.</text>
</comment>
<feature type="transmembrane region" description="Helical" evidence="2">
    <location>
        <begin position="37"/>
        <end position="56"/>
    </location>
</feature>
<feature type="transmembrane region" description="Helical" evidence="2">
    <location>
        <begin position="156"/>
        <end position="173"/>
    </location>
</feature>
<evidence type="ECO:0000313" key="3">
    <source>
        <dbReference type="EMBL" id="GIJ50808.1"/>
    </source>
</evidence>
<feature type="transmembrane region" description="Helical" evidence="2">
    <location>
        <begin position="375"/>
        <end position="393"/>
    </location>
</feature>